<dbReference type="Gene3D" id="1.20.1050.10">
    <property type="match status" value="1"/>
</dbReference>
<evidence type="ECO:0008006" key="8">
    <source>
        <dbReference type="Google" id="ProtNLM"/>
    </source>
</evidence>
<dbReference type="EMBL" id="KN847534">
    <property type="protein sequence ID" value="KIW06987.1"/>
    <property type="molecule type" value="Genomic_DNA"/>
</dbReference>
<dbReference type="SUPFAM" id="SSF52833">
    <property type="entry name" value="Thioredoxin-like"/>
    <property type="match status" value="1"/>
</dbReference>
<dbReference type="InterPro" id="IPR010987">
    <property type="entry name" value="Glutathione-S-Trfase_C-like"/>
</dbReference>
<dbReference type="SFLD" id="SFLDG00358">
    <property type="entry name" value="Main_(cytGST)"/>
    <property type="match status" value="1"/>
</dbReference>
<dbReference type="InParanoid" id="A0A0D1Z240"/>
<keyword evidence="2" id="KW-0175">Coiled coil</keyword>
<dbReference type="InterPro" id="IPR036282">
    <property type="entry name" value="Glutathione-S-Trfase_C_sf"/>
</dbReference>
<dbReference type="PROSITE" id="PS50405">
    <property type="entry name" value="GST_CTER"/>
    <property type="match status" value="1"/>
</dbReference>
<dbReference type="InterPro" id="IPR005442">
    <property type="entry name" value="GST_omega"/>
</dbReference>
<accession>A0A0D1Z240</accession>
<feature type="compositionally biased region" description="Polar residues" evidence="3">
    <location>
        <begin position="54"/>
        <end position="71"/>
    </location>
</feature>
<dbReference type="InterPro" id="IPR036249">
    <property type="entry name" value="Thioredoxin-like_sf"/>
</dbReference>
<evidence type="ECO:0000256" key="1">
    <source>
        <dbReference type="ARBA" id="ARBA00023002"/>
    </source>
</evidence>
<feature type="region of interest" description="Disordered" evidence="3">
    <location>
        <begin position="1"/>
        <end position="33"/>
    </location>
</feature>
<gene>
    <name evidence="6" type="ORF">PV09_02645</name>
</gene>
<evidence type="ECO:0000256" key="3">
    <source>
        <dbReference type="SAM" id="MobiDB-lite"/>
    </source>
</evidence>
<dbReference type="PROSITE" id="PS50404">
    <property type="entry name" value="GST_NTER"/>
    <property type="match status" value="1"/>
</dbReference>
<dbReference type="Pfam" id="PF13417">
    <property type="entry name" value="GST_N_3"/>
    <property type="match status" value="1"/>
</dbReference>
<dbReference type="GO" id="GO:0004364">
    <property type="term" value="F:glutathione transferase activity"/>
    <property type="evidence" value="ECO:0007669"/>
    <property type="project" value="InterPro"/>
</dbReference>
<dbReference type="CDD" id="cd00299">
    <property type="entry name" value="GST_C_family"/>
    <property type="match status" value="1"/>
</dbReference>
<feature type="compositionally biased region" description="Low complexity" evidence="3">
    <location>
        <begin position="17"/>
        <end position="32"/>
    </location>
</feature>
<dbReference type="Gene3D" id="3.40.30.10">
    <property type="entry name" value="Glutaredoxin"/>
    <property type="match status" value="1"/>
</dbReference>
<dbReference type="GO" id="GO:0045174">
    <property type="term" value="F:glutathione dehydrogenase (ascorbate) activity"/>
    <property type="evidence" value="ECO:0007669"/>
    <property type="project" value="UniProtKB-ARBA"/>
</dbReference>
<dbReference type="SFLD" id="SFLDS00019">
    <property type="entry name" value="Glutathione_Transferase_(cytos"/>
    <property type="match status" value="1"/>
</dbReference>
<dbReference type="InterPro" id="IPR041695">
    <property type="entry name" value="GST_C_5"/>
</dbReference>
<dbReference type="Pfam" id="PF16865">
    <property type="entry name" value="GST_C_5"/>
    <property type="match status" value="1"/>
</dbReference>
<dbReference type="PANTHER" id="PTHR43968:SF6">
    <property type="entry name" value="GLUTATHIONE S-TRANSFERASE OMEGA"/>
    <property type="match status" value="1"/>
</dbReference>
<dbReference type="InterPro" id="IPR004045">
    <property type="entry name" value="Glutathione_S-Trfase_N"/>
</dbReference>
<evidence type="ECO:0000259" key="4">
    <source>
        <dbReference type="PROSITE" id="PS50404"/>
    </source>
</evidence>
<dbReference type="PRINTS" id="PR01625">
    <property type="entry name" value="GSTRNSFRASEO"/>
</dbReference>
<feature type="region of interest" description="Disordered" evidence="3">
    <location>
        <begin position="199"/>
        <end position="219"/>
    </location>
</feature>
<organism evidence="6 7">
    <name type="scientific">Verruconis gallopava</name>
    <dbReference type="NCBI Taxonomy" id="253628"/>
    <lineage>
        <taxon>Eukaryota</taxon>
        <taxon>Fungi</taxon>
        <taxon>Dikarya</taxon>
        <taxon>Ascomycota</taxon>
        <taxon>Pezizomycotina</taxon>
        <taxon>Dothideomycetes</taxon>
        <taxon>Pleosporomycetidae</taxon>
        <taxon>Venturiales</taxon>
        <taxon>Sympoventuriaceae</taxon>
        <taxon>Verruconis</taxon>
    </lineage>
</organism>
<dbReference type="InterPro" id="IPR040079">
    <property type="entry name" value="Glutathione_S-Trfase"/>
</dbReference>
<dbReference type="CDD" id="cd00570">
    <property type="entry name" value="GST_N_family"/>
    <property type="match status" value="1"/>
</dbReference>
<evidence type="ECO:0000313" key="7">
    <source>
        <dbReference type="Proteomes" id="UP000053259"/>
    </source>
</evidence>
<feature type="region of interest" description="Disordered" evidence="3">
    <location>
        <begin position="50"/>
        <end position="71"/>
    </location>
</feature>
<name>A0A0D1Z240_9PEZI</name>
<dbReference type="HOGENOM" id="CLU_011226_7_1_1"/>
<dbReference type="PANTHER" id="PTHR43968">
    <property type="match status" value="1"/>
</dbReference>
<dbReference type="Proteomes" id="UP000053259">
    <property type="component" value="Unassembled WGS sequence"/>
</dbReference>
<evidence type="ECO:0000313" key="6">
    <source>
        <dbReference type="EMBL" id="KIW06987.1"/>
    </source>
</evidence>
<dbReference type="VEuPathDB" id="FungiDB:PV09_02645"/>
<feature type="coiled-coil region" evidence="2">
    <location>
        <begin position="473"/>
        <end position="500"/>
    </location>
</feature>
<dbReference type="AlphaFoldDB" id="A0A0D1Z240"/>
<dbReference type="OrthoDB" id="4951845at2759"/>
<sequence length="593" mass="67433">MDVGQAHANSYQHARPHLQQSHPMQQPPQSIQGFGLGFVPYTSFYGQQGAPRGLTTTHPTSAAPQYNTAPPNALRYSQQQQYNLPVHNGVPIQRPHPQPPNQVPIAPVQTQEAVPPESSTAAQDGKVDKHIKGLRIIPEPPGKDEWRQRLFEVEGLLILTEEEFQIYFPHVDNVYSHRSTQEYKKKPFVSHYYDCRLKGRPAGTPKSDDPNKKKRKRVARERDLCDVKIKITEYLPGATRDEIATHLSQQPRGDGINAEALLQRVQGAIGQSLQSGAPMQVTKRFYTIQRVNGTGPNAKEGENGRHKHTIEESDRIKKNSVIRWLAMQDREKRKAKPSEKKTYHTKATGPALGTVKKHSKDHPLKLYGSCFCPFVQRVWIALEYKKLDYQYIEIDPYKKPDWYLKLNPRGLVPTLQDGDWCCYESTVLMEYLEDINQGKPLLPSDPKKRAHSRLWSDHINRKIVPRFYSYLIAQETSKQIEEAAGLKNEIEKLVNAADAEGPFFLGPELSFVDVQVAPWVIRLNKVLKPYRGWPDVDKDSRWGKWVVAIEADPFVKATTSGDELYLDSYERYAENRPNTSQVADAINSGKGLP</sequence>
<proteinExistence type="predicted"/>
<reference evidence="6 7" key="1">
    <citation type="submission" date="2015-01" db="EMBL/GenBank/DDBJ databases">
        <title>The Genome Sequence of Ochroconis gallopava CBS43764.</title>
        <authorList>
            <consortium name="The Broad Institute Genomics Platform"/>
            <person name="Cuomo C."/>
            <person name="de Hoog S."/>
            <person name="Gorbushina A."/>
            <person name="Stielow B."/>
            <person name="Teixiera M."/>
            <person name="Abouelleil A."/>
            <person name="Chapman S.B."/>
            <person name="Priest M."/>
            <person name="Young S.K."/>
            <person name="Wortman J."/>
            <person name="Nusbaum C."/>
            <person name="Birren B."/>
        </authorList>
    </citation>
    <scope>NUCLEOTIDE SEQUENCE [LARGE SCALE GENOMIC DNA]</scope>
    <source>
        <strain evidence="6 7">CBS 43764</strain>
    </source>
</reference>
<dbReference type="GO" id="GO:0005737">
    <property type="term" value="C:cytoplasm"/>
    <property type="evidence" value="ECO:0007669"/>
    <property type="project" value="InterPro"/>
</dbReference>
<keyword evidence="1" id="KW-0560">Oxidoreductase</keyword>
<protein>
    <recommendedName>
        <fullName evidence="8">GST N-terminal domain-containing protein</fullName>
    </recommendedName>
</protein>
<feature type="domain" description="GST N-terminal" evidence="4">
    <location>
        <begin position="362"/>
        <end position="440"/>
    </location>
</feature>
<dbReference type="InterPro" id="IPR050983">
    <property type="entry name" value="GST_Omega/HSP26"/>
</dbReference>
<dbReference type="SUPFAM" id="SSF47616">
    <property type="entry name" value="GST C-terminal domain-like"/>
    <property type="match status" value="1"/>
</dbReference>
<evidence type="ECO:0000256" key="2">
    <source>
        <dbReference type="SAM" id="Coils"/>
    </source>
</evidence>
<feature type="domain" description="GST C-terminal" evidence="5">
    <location>
        <begin position="445"/>
        <end position="581"/>
    </location>
</feature>
<dbReference type="GeneID" id="27310618"/>
<evidence type="ECO:0000259" key="5">
    <source>
        <dbReference type="PROSITE" id="PS50405"/>
    </source>
</evidence>
<keyword evidence="7" id="KW-1185">Reference proteome</keyword>
<dbReference type="RefSeq" id="XP_016216856.1">
    <property type="nucleotide sequence ID" value="XM_016355720.1"/>
</dbReference>
<dbReference type="STRING" id="253628.A0A0D1Z240"/>